<dbReference type="RefSeq" id="WP_404608787.1">
    <property type="nucleotide sequence ID" value="NZ_JBIYDN010000011.1"/>
</dbReference>
<accession>A0ABW8MM30</accession>
<evidence type="ECO:0000313" key="3">
    <source>
        <dbReference type="Proteomes" id="UP001620514"/>
    </source>
</evidence>
<dbReference type="Proteomes" id="UP001620514">
    <property type="component" value="Unassembled WGS sequence"/>
</dbReference>
<reference evidence="2 3" key="2">
    <citation type="submission" date="2024-11" db="EMBL/GenBank/DDBJ databases">
        <title>Using genomics to understand microbial adaptation to soil warming.</title>
        <authorList>
            <person name="Deangelis K.M. PhD."/>
        </authorList>
    </citation>
    <scope>NUCLEOTIDE SEQUENCE [LARGE SCALE GENOMIC DNA]</scope>
    <source>
        <strain evidence="2 3">GAS97</strain>
    </source>
</reference>
<evidence type="ECO:0000313" key="2">
    <source>
        <dbReference type="EMBL" id="MFK4443740.1"/>
    </source>
</evidence>
<protein>
    <submittedName>
        <fullName evidence="2">Uncharacterized protein</fullName>
    </submittedName>
</protein>
<feature type="compositionally biased region" description="Basic and acidic residues" evidence="1">
    <location>
        <begin position="1"/>
        <end position="10"/>
    </location>
</feature>
<gene>
    <name evidence="2" type="ORF">ABH943_003762</name>
</gene>
<proteinExistence type="predicted"/>
<feature type="region of interest" description="Disordered" evidence="1">
    <location>
        <begin position="1"/>
        <end position="85"/>
    </location>
</feature>
<dbReference type="EMBL" id="JBIYDN010000011">
    <property type="protein sequence ID" value="MFK4443740.1"/>
    <property type="molecule type" value="Genomic_DNA"/>
</dbReference>
<sequence>MKSFARRHDIATTLHAMAGFTQSTDQEPGMTTTKPKEQRPHSHREEEDVDRAVEDTFPASDPPSTGGVTRIESDEDKKKGKPEKK</sequence>
<keyword evidence="3" id="KW-1185">Reference proteome</keyword>
<name>A0ABW8MM30_9BURK</name>
<feature type="compositionally biased region" description="Basic and acidic residues" evidence="1">
    <location>
        <begin position="34"/>
        <end position="54"/>
    </location>
</feature>
<feature type="compositionally biased region" description="Polar residues" evidence="1">
    <location>
        <begin position="20"/>
        <end position="33"/>
    </location>
</feature>
<organism evidence="2 3">
    <name type="scientific">Caballeronia udeis</name>
    <dbReference type="NCBI Taxonomy" id="1232866"/>
    <lineage>
        <taxon>Bacteria</taxon>
        <taxon>Pseudomonadati</taxon>
        <taxon>Pseudomonadota</taxon>
        <taxon>Betaproteobacteria</taxon>
        <taxon>Burkholderiales</taxon>
        <taxon>Burkholderiaceae</taxon>
        <taxon>Caballeronia</taxon>
    </lineage>
</organism>
<reference evidence="2 3" key="1">
    <citation type="submission" date="2024-10" db="EMBL/GenBank/DDBJ databases">
        <authorList>
            <person name="Deangelis K."/>
            <person name="Huntemann M."/>
            <person name="Clum A."/>
            <person name="Wang J."/>
            <person name="Palaniappan K."/>
            <person name="Ritter S."/>
            <person name="Chen I.-M."/>
            <person name="Stamatis D."/>
            <person name="Reddy T."/>
            <person name="O'Malley R."/>
            <person name="Daum C."/>
            <person name="Ng V."/>
            <person name="Ivanova N."/>
            <person name="Kyrpides N."/>
            <person name="Woyke T."/>
        </authorList>
    </citation>
    <scope>NUCLEOTIDE SEQUENCE [LARGE SCALE GENOMIC DNA]</scope>
    <source>
        <strain evidence="2 3">GAS97</strain>
    </source>
</reference>
<evidence type="ECO:0000256" key="1">
    <source>
        <dbReference type="SAM" id="MobiDB-lite"/>
    </source>
</evidence>
<comment type="caution">
    <text evidence="2">The sequence shown here is derived from an EMBL/GenBank/DDBJ whole genome shotgun (WGS) entry which is preliminary data.</text>
</comment>